<feature type="transmembrane region" description="Helical" evidence="10">
    <location>
        <begin position="202"/>
        <end position="226"/>
    </location>
</feature>
<comment type="caution">
    <text evidence="16">The sequence shown here is derived from an EMBL/GenBank/DDBJ whole genome shotgun (WGS) entry which is preliminary data.</text>
</comment>
<feature type="domain" description="NADH-Ubiquinone oxidoreductase (complex I) chain 5 N-terminal" evidence="12">
    <location>
        <begin position="58"/>
        <end position="97"/>
    </location>
</feature>
<feature type="transmembrane region" description="Helical" evidence="10">
    <location>
        <begin position="621"/>
        <end position="641"/>
    </location>
</feature>
<dbReference type="InterPro" id="IPR025383">
    <property type="entry name" value="MrpA_C/MbhD"/>
</dbReference>
<protein>
    <submittedName>
        <fullName evidence="16">Na+/H+ antiporter subunit A</fullName>
    </submittedName>
</protein>
<feature type="transmembrane region" description="Helical" evidence="10">
    <location>
        <begin position="160"/>
        <end position="182"/>
    </location>
</feature>
<dbReference type="PANTHER" id="PTHR43373:SF1">
    <property type="entry name" value="NA(+)_H(+) ANTIPORTER SUBUNIT A"/>
    <property type="match status" value="1"/>
</dbReference>
<keyword evidence="6 10" id="KW-1133">Transmembrane helix</keyword>
<feature type="transmembrane region" description="Helical" evidence="10">
    <location>
        <begin position="595"/>
        <end position="614"/>
    </location>
</feature>
<evidence type="ECO:0000256" key="1">
    <source>
        <dbReference type="ARBA" id="ARBA00004651"/>
    </source>
</evidence>
<dbReference type="InterPro" id="IPR001750">
    <property type="entry name" value="ND/Mrp_TM"/>
</dbReference>
<dbReference type="InterPro" id="IPR001516">
    <property type="entry name" value="Proton_antipo_N"/>
</dbReference>
<reference evidence="16 17" key="1">
    <citation type="submission" date="2019-08" db="EMBL/GenBank/DDBJ databases">
        <authorList>
            <person name="Lei W."/>
        </authorList>
    </citation>
    <scope>NUCLEOTIDE SEQUENCE [LARGE SCALE GENOMIC DNA]</scope>
    <source>
        <strain evidence="16 17">CCUG 58627</strain>
    </source>
</reference>
<keyword evidence="3" id="KW-0050">Antiport</keyword>
<dbReference type="Pfam" id="PF13244">
    <property type="entry name" value="MbhD"/>
    <property type="match status" value="1"/>
</dbReference>
<feature type="transmembrane region" description="Helical" evidence="10">
    <location>
        <begin position="739"/>
        <end position="758"/>
    </location>
</feature>
<keyword evidence="7" id="KW-0406">Ion transport</keyword>
<feature type="transmembrane region" description="Helical" evidence="10">
    <location>
        <begin position="563"/>
        <end position="583"/>
    </location>
</feature>
<feature type="transmembrane region" description="Helical" evidence="10">
    <location>
        <begin position="293"/>
        <end position="312"/>
    </location>
</feature>
<evidence type="ECO:0000259" key="14">
    <source>
        <dbReference type="Pfam" id="PF13244"/>
    </source>
</evidence>
<organism evidence="16 17">
    <name type="scientific">Corynebacterium canis</name>
    <dbReference type="NCBI Taxonomy" id="679663"/>
    <lineage>
        <taxon>Bacteria</taxon>
        <taxon>Bacillati</taxon>
        <taxon>Actinomycetota</taxon>
        <taxon>Actinomycetes</taxon>
        <taxon>Mycobacteriales</taxon>
        <taxon>Corynebacteriaceae</taxon>
        <taxon>Corynebacterium</taxon>
    </lineage>
</organism>
<keyword evidence="4" id="KW-1003">Cell membrane</keyword>
<evidence type="ECO:0000256" key="9">
    <source>
        <dbReference type="RuleBase" id="RU000320"/>
    </source>
</evidence>
<keyword evidence="8 10" id="KW-0472">Membrane</keyword>
<evidence type="ECO:0000259" key="12">
    <source>
        <dbReference type="Pfam" id="PF00662"/>
    </source>
</evidence>
<feature type="transmembrane region" description="Helical" evidence="10">
    <location>
        <begin position="266"/>
        <end position="286"/>
    </location>
</feature>
<feature type="transmembrane region" description="Helical" evidence="10">
    <location>
        <begin position="238"/>
        <end position="254"/>
    </location>
</feature>
<feature type="transmembrane region" description="Helical" evidence="10">
    <location>
        <begin position="128"/>
        <end position="148"/>
    </location>
</feature>
<dbReference type="OrthoDB" id="9811798at2"/>
<evidence type="ECO:0000256" key="10">
    <source>
        <dbReference type="SAM" id="Phobius"/>
    </source>
</evidence>
<dbReference type="GO" id="GO:0015297">
    <property type="term" value="F:antiporter activity"/>
    <property type="evidence" value="ECO:0007669"/>
    <property type="project" value="UniProtKB-KW"/>
</dbReference>
<evidence type="ECO:0000256" key="6">
    <source>
        <dbReference type="ARBA" id="ARBA00022989"/>
    </source>
</evidence>
<evidence type="ECO:0000256" key="4">
    <source>
        <dbReference type="ARBA" id="ARBA00022475"/>
    </source>
</evidence>
<feature type="transmembrane region" description="Helical" evidence="10">
    <location>
        <begin position="824"/>
        <end position="843"/>
    </location>
</feature>
<evidence type="ECO:0000259" key="11">
    <source>
        <dbReference type="Pfam" id="PF00361"/>
    </source>
</evidence>
<dbReference type="Proteomes" id="UP000320791">
    <property type="component" value="Unassembled WGS sequence"/>
</dbReference>
<comment type="subcellular location">
    <subcellularLocation>
        <location evidence="1">Cell membrane</location>
        <topology evidence="1">Multi-pass membrane protein</topology>
    </subcellularLocation>
    <subcellularLocation>
        <location evidence="9">Membrane</location>
        <topology evidence="9">Multi-pass membrane protein</topology>
    </subcellularLocation>
</comment>
<feature type="transmembrane region" description="Helical" evidence="10">
    <location>
        <begin position="318"/>
        <end position="342"/>
    </location>
</feature>
<dbReference type="InterPro" id="IPR046806">
    <property type="entry name" value="MrpA_C/MbhE"/>
</dbReference>
<dbReference type="InterPro" id="IPR007182">
    <property type="entry name" value="MnhB"/>
</dbReference>
<dbReference type="Pfam" id="PF00361">
    <property type="entry name" value="Proton_antipo_M"/>
    <property type="match status" value="1"/>
</dbReference>
<feature type="transmembrane region" description="Helical" evidence="10">
    <location>
        <begin position="898"/>
        <end position="922"/>
    </location>
</feature>
<dbReference type="InterPro" id="IPR050616">
    <property type="entry name" value="CPA3_Na-H_Antiporter_A"/>
</dbReference>
<feature type="transmembrane region" description="Helical" evidence="10">
    <location>
        <begin position="799"/>
        <end position="818"/>
    </location>
</feature>
<evidence type="ECO:0000256" key="2">
    <source>
        <dbReference type="ARBA" id="ARBA00022448"/>
    </source>
</evidence>
<keyword evidence="2" id="KW-0813">Transport</keyword>
<feature type="transmembrane region" description="Helical" evidence="10">
    <location>
        <begin position="494"/>
        <end position="516"/>
    </location>
</feature>
<gene>
    <name evidence="16" type="ORF">FRX94_08105</name>
</gene>
<feature type="domain" description="MrpA C-terminal/MbhE" evidence="15">
    <location>
        <begin position="684"/>
        <end position="763"/>
    </location>
</feature>
<evidence type="ECO:0000313" key="17">
    <source>
        <dbReference type="Proteomes" id="UP000320791"/>
    </source>
</evidence>
<dbReference type="RefSeq" id="WP_146324623.1">
    <property type="nucleotide sequence ID" value="NZ_BAABLR010000070.1"/>
</dbReference>
<dbReference type="NCBIfam" id="NF009284">
    <property type="entry name" value="PRK12644.1"/>
    <property type="match status" value="1"/>
</dbReference>
<dbReference type="GO" id="GO:0006811">
    <property type="term" value="P:monoatomic ion transport"/>
    <property type="evidence" value="ECO:0007669"/>
    <property type="project" value="UniProtKB-KW"/>
</dbReference>
<feature type="transmembrane region" description="Helical" evidence="10">
    <location>
        <begin position="677"/>
        <end position="701"/>
    </location>
</feature>
<accession>A0A5C5UED1</accession>
<evidence type="ECO:0000259" key="15">
    <source>
        <dbReference type="Pfam" id="PF20501"/>
    </source>
</evidence>
<dbReference type="AlphaFoldDB" id="A0A5C5UED1"/>
<dbReference type="Pfam" id="PF20501">
    <property type="entry name" value="MbhE"/>
    <property type="match status" value="1"/>
</dbReference>
<evidence type="ECO:0000256" key="5">
    <source>
        <dbReference type="ARBA" id="ARBA00022692"/>
    </source>
</evidence>
<dbReference type="PANTHER" id="PTHR43373">
    <property type="entry name" value="NA(+)/H(+) ANTIPORTER SUBUNIT"/>
    <property type="match status" value="1"/>
</dbReference>
<dbReference type="Pfam" id="PF04039">
    <property type="entry name" value="MnhB"/>
    <property type="match status" value="1"/>
</dbReference>
<evidence type="ECO:0000256" key="8">
    <source>
        <dbReference type="ARBA" id="ARBA00023136"/>
    </source>
</evidence>
<feature type="transmembrane region" description="Helical" evidence="10">
    <location>
        <begin position="363"/>
        <end position="386"/>
    </location>
</feature>
<keyword evidence="17" id="KW-1185">Reference proteome</keyword>
<feature type="domain" description="NADH:quinone oxidoreductase/Mrp antiporter transmembrane" evidence="11">
    <location>
        <begin position="123"/>
        <end position="403"/>
    </location>
</feature>
<feature type="transmembrane region" description="Helical" evidence="10">
    <location>
        <begin position="449"/>
        <end position="468"/>
    </location>
</feature>
<proteinExistence type="predicted"/>
<dbReference type="GO" id="GO:0005886">
    <property type="term" value="C:plasma membrane"/>
    <property type="evidence" value="ECO:0007669"/>
    <property type="project" value="UniProtKB-SubCell"/>
</dbReference>
<evidence type="ECO:0000259" key="13">
    <source>
        <dbReference type="Pfam" id="PF04039"/>
    </source>
</evidence>
<keyword evidence="5 9" id="KW-0812">Transmembrane</keyword>
<feature type="domain" description="Na+/H+ antiporter MnhB subunit-related protein" evidence="13">
    <location>
        <begin position="796"/>
        <end position="919"/>
    </location>
</feature>
<sequence>MLTLLTALAVSSCLAPLLVLRMGNRAFGVLALVPAAGAGWIVSLFIHGFTPQTFHMEWLSAANLTLDLRMDALSALFCLIILGIGALVLVYCWGYFEFNRRRLAVFASQMVAFALAMVGLVISDSLLLMYVFWEITSILSYLLVGYYGERASSRRAASQALMVTTLGGLAMLMGIVMLGQQTGVWTFSGLADYRNLYSTPNVRFAVVLLLAGALSKSAIAPAHFWLPGAMAAPTPVSAYLHSAAMVKAGIYLVARLSPSFSVIPAWHLVIIPCGLFTMIMAGWMALRQQDLKLVLAYGTVSQLGFIVSIVGIGSRAALLAGLAITVAHACFKACLFMVVGAIDHATGTRDIRKLDGLGAKQPGLAVIAILAAASMAGLPPMLGFVAKEQVLTVLIYEQALTGMPAKLTLAGAVVGSILTVAYSLYFLYGAFASKHGTSPAVANMHSIIPGLWIPPVLLAIGSLALGVLPQPLDAAIATHITGVYGASASDHHLALWHGFTPVLALTCAVIAAGSVLHWQRATVAKLHFRQPALGNASAAYDLVIQGLQRVSMRMTAVTQRGSLPLNEAIILGTLVLFPLFALISGRRNTIRMELWGTPVQAFVAVLIIIAAIAATVLRNRLSALIMVGLTGYGLSVIFALYGAPDLALTQLLVETISMVVFVLVLRKLPSNSPEPQGYIRVRAWLAIAVGLTVTVLGAFAISARTATPISNVIPTLAKDIGHGANAVNVLLVDIRAWDTFGEISVLVIVATGVASLVYRTRSFNRASRRPILRLGGSPWLATDRSDANMDRNRSLMVEVSTRVLFHSMILLSVYFFFAGHNAPGGGFAGGLVAALAFTLRYLAGGRHELEEAIPIDAGRILGVGLLISAASVVVPLTLGYPPLTSTVWDVTLPRIGELHIVSAVFFDAGVYLIVIGLVLHILRSLGAQLDIDQDLRKQRARDRARRLARKER</sequence>
<evidence type="ECO:0000256" key="3">
    <source>
        <dbReference type="ARBA" id="ARBA00022449"/>
    </source>
</evidence>
<feature type="transmembrane region" description="Helical" evidence="10">
    <location>
        <begin position="72"/>
        <end position="96"/>
    </location>
</feature>
<feature type="transmembrane region" description="Helical" evidence="10">
    <location>
        <begin position="855"/>
        <end position="878"/>
    </location>
</feature>
<feature type="domain" description="MrpA C-terminal/MbhD" evidence="14">
    <location>
        <begin position="605"/>
        <end position="669"/>
    </location>
</feature>
<dbReference type="PRINTS" id="PR01434">
    <property type="entry name" value="NADHDHGNASE5"/>
</dbReference>
<feature type="transmembrane region" description="Helical" evidence="10">
    <location>
        <begin position="406"/>
        <end position="428"/>
    </location>
</feature>
<evidence type="ECO:0000256" key="7">
    <source>
        <dbReference type="ARBA" id="ARBA00023065"/>
    </source>
</evidence>
<evidence type="ECO:0000313" key="16">
    <source>
        <dbReference type="EMBL" id="TWT24524.1"/>
    </source>
</evidence>
<feature type="transmembrane region" description="Helical" evidence="10">
    <location>
        <begin position="647"/>
        <end position="665"/>
    </location>
</feature>
<feature type="transmembrane region" description="Helical" evidence="10">
    <location>
        <begin position="103"/>
        <end position="122"/>
    </location>
</feature>
<dbReference type="Pfam" id="PF00662">
    <property type="entry name" value="Proton_antipo_N"/>
    <property type="match status" value="1"/>
</dbReference>
<name>A0A5C5UED1_9CORY</name>
<dbReference type="EMBL" id="VOHM01000016">
    <property type="protein sequence ID" value="TWT24524.1"/>
    <property type="molecule type" value="Genomic_DNA"/>
</dbReference>